<evidence type="ECO:0000256" key="4">
    <source>
        <dbReference type="PROSITE-ProRule" id="PRU00134"/>
    </source>
</evidence>
<feature type="non-terminal residue" evidence="7">
    <location>
        <position position="71"/>
    </location>
</feature>
<feature type="domain" description="MYND-type" evidence="6">
    <location>
        <begin position="1"/>
        <end position="34"/>
    </location>
</feature>
<organism evidence="7 8">
    <name type="scientific">Lophium mytilinum</name>
    <dbReference type="NCBI Taxonomy" id="390894"/>
    <lineage>
        <taxon>Eukaryota</taxon>
        <taxon>Fungi</taxon>
        <taxon>Dikarya</taxon>
        <taxon>Ascomycota</taxon>
        <taxon>Pezizomycotina</taxon>
        <taxon>Dothideomycetes</taxon>
        <taxon>Pleosporomycetidae</taxon>
        <taxon>Mytilinidiales</taxon>
        <taxon>Mytilinidiaceae</taxon>
        <taxon>Lophium</taxon>
    </lineage>
</organism>
<keyword evidence="8" id="KW-1185">Reference proteome</keyword>
<reference evidence="7" key="1">
    <citation type="journal article" date="2020" name="Stud. Mycol.">
        <title>101 Dothideomycetes genomes: a test case for predicting lifestyles and emergence of pathogens.</title>
        <authorList>
            <person name="Haridas S."/>
            <person name="Albert R."/>
            <person name="Binder M."/>
            <person name="Bloem J."/>
            <person name="Labutti K."/>
            <person name="Salamov A."/>
            <person name="Andreopoulos B."/>
            <person name="Baker S."/>
            <person name="Barry K."/>
            <person name="Bills G."/>
            <person name="Bluhm B."/>
            <person name="Cannon C."/>
            <person name="Castanera R."/>
            <person name="Culley D."/>
            <person name="Daum C."/>
            <person name="Ezra D."/>
            <person name="Gonzalez J."/>
            <person name="Henrissat B."/>
            <person name="Kuo A."/>
            <person name="Liang C."/>
            <person name="Lipzen A."/>
            <person name="Lutzoni F."/>
            <person name="Magnuson J."/>
            <person name="Mondo S."/>
            <person name="Nolan M."/>
            <person name="Ohm R."/>
            <person name="Pangilinan J."/>
            <person name="Park H.-J."/>
            <person name="Ramirez L."/>
            <person name="Alfaro M."/>
            <person name="Sun H."/>
            <person name="Tritt A."/>
            <person name="Yoshinaga Y."/>
            <person name="Zwiers L.-H."/>
            <person name="Turgeon B."/>
            <person name="Goodwin S."/>
            <person name="Spatafora J."/>
            <person name="Crous P."/>
            <person name="Grigoriev I."/>
        </authorList>
    </citation>
    <scope>NUCLEOTIDE SEQUENCE</scope>
    <source>
        <strain evidence="7">CBS 269.34</strain>
    </source>
</reference>
<protein>
    <recommendedName>
        <fullName evidence="6">MYND-type domain-containing protein</fullName>
    </recommendedName>
</protein>
<sequence>ESEKPFKDCIKCHSVSYCGRDCQKADMKKHKKVCAAAAQAYSQTANVRPVTSRAPPREGFRGGLQKWQFDT</sequence>
<evidence type="ECO:0000313" key="8">
    <source>
        <dbReference type="Proteomes" id="UP000799750"/>
    </source>
</evidence>
<evidence type="ECO:0000259" key="6">
    <source>
        <dbReference type="PROSITE" id="PS50865"/>
    </source>
</evidence>
<feature type="non-terminal residue" evidence="7">
    <location>
        <position position="1"/>
    </location>
</feature>
<dbReference type="OrthoDB" id="432970at2759"/>
<feature type="region of interest" description="Disordered" evidence="5">
    <location>
        <begin position="46"/>
        <end position="71"/>
    </location>
</feature>
<dbReference type="PROSITE" id="PS50865">
    <property type="entry name" value="ZF_MYND_2"/>
    <property type="match status" value="1"/>
</dbReference>
<dbReference type="EMBL" id="MU004202">
    <property type="protein sequence ID" value="KAF2488646.1"/>
    <property type="molecule type" value="Genomic_DNA"/>
</dbReference>
<evidence type="ECO:0000256" key="2">
    <source>
        <dbReference type="ARBA" id="ARBA00022771"/>
    </source>
</evidence>
<evidence type="ECO:0000256" key="5">
    <source>
        <dbReference type="SAM" id="MobiDB-lite"/>
    </source>
</evidence>
<evidence type="ECO:0000256" key="3">
    <source>
        <dbReference type="ARBA" id="ARBA00022833"/>
    </source>
</evidence>
<evidence type="ECO:0000313" key="7">
    <source>
        <dbReference type="EMBL" id="KAF2488646.1"/>
    </source>
</evidence>
<dbReference type="AlphaFoldDB" id="A0A6A6Q9J3"/>
<evidence type="ECO:0000256" key="1">
    <source>
        <dbReference type="ARBA" id="ARBA00022723"/>
    </source>
</evidence>
<dbReference type="GO" id="GO:0008270">
    <property type="term" value="F:zinc ion binding"/>
    <property type="evidence" value="ECO:0007669"/>
    <property type="project" value="UniProtKB-KW"/>
</dbReference>
<keyword evidence="2 4" id="KW-0863">Zinc-finger</keyword>
<dbReference type="Proteomes" id="UP000799750">
    <property type="component" value="Unassembled WGS sequence"/>
</dbReference>
<proteinExistence type="predicted"/>
<gene>
    <name evidence="7" type="ORF">BU16DRAFT_435089</name>
</gene>
<dbReference type="SUPFAM" id="SSF144232">
    <property type="entry name" value="HIT/MYND zinc finger-like"/>
    <property type="match status" value="1"/>
</dbReference>
<dbReference type="InterPro" id="IPR002893">
    <property type="entry name" value="Znf_MYND"/>
</dbReference>
<dbReference type="Pfam" id="PF01753">
    <property type="entry name" value="zf-MYND"/>
    <property type="match status" value="1"/>
</dbReference>
<dbReference type="Gene3D" id="6.10.140.2220">
    <property type="match status" value="1"/>
</dbReference>
<keyword evidence="1" id="KW-0479">Metal-binding</keyword>
<accession>A0A6A6Q9J3</accession>
<keyword evidence="3" id="KW-0862">Zinc</keyword>
<name>A0A6A6Q9J3_9PEZI</name>